<dbReference type="Pfam" id="PF14737">
    <property type="entry name" value="DUF4470"/>
    <property type="match status" value="1"/>
</dbReference>
<dbReference type="EMBL" id="KN834845">
    <property type="protein sequence ID" value="KIK52299.1"/>
    <property type="molecule type" value="Genomic_DNA"/>
</dbReference>
<reference evidence="2 3" key="1">
    <citation type="submission" date="2014-04" db="EMBL/GenBank/DDBJ databases">
        <title>Evolutionary Origins and Diversification of the Mycorrhizal Mutualists.</title>
        <authorList>
            <consortium name="DOE Joint Genome Institute"/>
            <consortium name="Mycorrhizal Genomics Consortium"/>
            <person name="Kohler A."/>
            <person name="Kuo A."/>
            <person name="Nagy L.G."/>
            <person name="Floudas D."/>
            <person name="Copeland A."/>
            <person name="Barry K.W."/>
            <person name="Cichocki N."/>
            <person name="Veneault-Fourrey C."/>
            <person name="LaButti K."/>
            <person name="Lindquist E.A."/>
            <person name="Lipzen A."/>
            <person name="Lundell T."/>
            <person name="Morin E."/>
            <person name="Murat C."/>
            <person name="Riley R."/>
            <person name="Ohm R."/>
            <person name="Sun H."/>
            <person name="Tunlid A."/>
            <person name="Henrissat B."/>
            <person name="Grigoriev I.V."/>
            <person name="Hibbett D.S."/>
            <person name="Martin F."/>
        </authorList>
    </citation>
    <scope>NUCLEOTIDE SEQUENCE [LARGE SCALE GENOMIC DNA]</scope>
    <source>
        <strain evidence="2 3">FD-317 M1</strain>
    </source>
</reference>
<dbReference type="OrthoDB" id="5282002at2759"/>
<dbReference type="InterPro" id="IPR027974">
    <property type="entry name" value="DUF4470"/>
</dbReference>
<accession>A0A0D0BRN9</accession>
<gene>
    <name evidence="2" type="ORF">GYMLUDRAFT_265499</name>
</gene>
<dbReference type="AlphaFoldDB" id="A0A0D0BRN9"/>
<keyword evidence="3" id="KW-1185">Reference proteome</keyword>
<dbReference type="HOGENOM" id="CLU_018400_1_0_1"/>
<protein>
    <recommendedName>
        <fullName evidence="1">DUF4470 domain-containing protein</fullName>
    </recommendedName>
</protein>
<dbReference type="Proteomes" id="UP000053593">
    <property type="component" value="Unassembled WGS sequence"/>
</dbReference>
<evidence type="ECO:0000313" key="2">
    <source>
        <dbReference type="EMBL" id="KIK52299.1"/>
    </source>
</evidence>
<organism evidence="2 3">
    <name type="scientific">Collybiopsis luxurians FD-317 M1</name>
    <dbReference type="NCBI Taxonomy" id="944289"/>
    <lineage>
        <taxon>Eukaryota</taxon>
        <taxon>Fungi</taxon>
        <taxon>Dikarya</taxon>
        <taxon>Basidiomycota</taxon>
        <taxon>Agaricomycotina</taxon>
        <taxon>Agaricomycetes</taxon>
        <taxon>Agaricomycetidae</taxon>
        <taxon>Agaricales</taxon>
        <taxon>Marasmiineae</taxon>
        <taxon>Omphalotaceae</taxon>
        <taxon>Collybiopsis</taxon>
        <taxon>Collybiopsis luxurians</taxon>
    </lineage>
</organism>
<name>A0A0D0BRN9_9AGAR</name>
<proteinExistence type="predicted"/>
<evidence type="ECO:0000259" key="1">
    <source>
        <dbReference type="Pfam" id="PF14737"/>
    </source>
</evidence>
<evidence type="ECO:0000313" key="3">
    <source>
        <dbReference type="Proteomes" id="UP000053593"/>
    </source>
</evidence>
<feature type="domain" description="DUF4470" evidence="1">
    <location>
        <begin position="157"/>
        <end position="242"/>
    </location>
</feature>
<sequence length="638" mass="71994">MTTVSNHHPPLFLLAPSVPGPVRVKSLVRVNTMYHTMKGRLQRQKSSDTFSLNSAHWRSAQSLISVGLGSGPFGELLTHLKCANQSVRARSARGCTEQGFIVCPRCQLVKKQHWPRHSSICSHPYLEENWQPGWILQDRPPSFACASTSFHPSSFISPAFDVLQLAQNEGVEVLHYDFKLCFAGKEPRSFPVDYQGRFDVLLNSSDPIIINRNLVTLYALLNPELSMDEVAELAVHLMYSSSLSAPGAAYLQRCLDDIYASRSDGGDIAFRASLDTRGKGRIYSLQTAAGIKQPLEMFTSTYKIAHALRNRLRILDAPESVDSWDRFLSKLRPSHRMAFQRFRETGVLVPFSTDTSNFTHPNRLMFSSQGEWLGRSDFNPFQGWDPTAVQESGAKIAMIESADIFGCLFFHLKAKLRKFISQVKDLDINFVLTQYDPQILAKGISAGAIPIFRGACFDRVDTKDLMDEIGIGGCLADWGPLLKRENPFASLLMQSRAWHYERPHALARCNPHVVLEILMHKCLQIPGLKTKLKDIFAQGLRSPALLRIIESLDAFYDHDIVFREFLADEKTDGASTSFGLERRIRHRIHAKRFGVPLDAQDHQLPDISKSEFYDLASLCEVDFSARFLEFGWRVEGKE</sequence>